<feature type="transmembrane region" description="Helical" evidence="5">
    <location>
        <begin position="69"/>
        <end position="88"/>
    </location>
</feature>
<organism evidence="6 7">
    <name type="scientific">Zymobacter palmae</name>
    <dbReference type="NCBI Taxonomy" id="33074"/>
    <lineage>
        <taxon>Bacteria</taxon>
        <taxon>Pseudomonadati</taxon>
        <taxon>Pseudomonadota</taxon>
        <taxon>Gammaproteobacteria</taxon>
        <taxon>Oceanospirillales</taxon>
        <taxon>Halomonadaceae</taxon>
        <taxon>Zymobacter group</taxon>
        <taxon>Zymobacter</taxon>
    </lineage>
</organism>
<sequence>MTFKPLLHRLVNSPYLDLIGVTIVVAGSLSLHYHLDRVTHTLSLLGCVSILSTSMSLMSTRLVSRQKNLGNVIGVFTALSSAVIDFLLGIRSAWLTYPISMLANLLAALKWQRGVKVRSYDTLYWIILMASMLLGALLTWLGARLASTDTFNNIVAWCGLQPSGPITMSTSLFVTTSLITGFAFVSNTANILKYEETWLTWMCYNLTRLFQSLLTLNIANAIKYIFYIFNAVITFIDWRLSRAPSSAVQEHTPHDPQH</sequence>
<keyword evidence="2 5" id="KW-0812">Transmembrane</keyword>
<evidence type="ECO:0000256" key="2">
    <source>
        <dbReference type="ARBA" id="ARBA00022692"/>
    </source>
</evidence>
<evidence type="ECO:0000313" key="7">
    <source>
        <dbReference type="Proteomes" id="UP000267342"/>
    </source>
</evidence>
<evidence type="ECO:0000256" key="4">
    <source>
        <dbReference type="ARBA" id="ARBA00023136"/>
    </source>
</evidence>
<evidence type="ECO:0000256" key="1">
    <source>
        <dbReference type="ARBA" id="ARBA00004141"/>
    </source>
</evidence>
<evidence type="ECO:0000313" key="6">
    <source>
        <dbReference type="EMBL" id="BBG30550.1"/>
    </source>
</evidence>
<protein>
    <submittedName>
        <fullName evidence="6">Nicotinamide mononucleotide transporter</fullName>
    </submittedName>
</protein>
<keyword evidence="4 5" id="KW-0472">Membrane</keyword>
<dbReference type="InterPro" id="IPR006419">
    <property type="entry name" value="NMN_transpt_PnuC"/>
</dbReference>
<proteinExistence type="predicted"/>
<dbReference type="AlphaFoldDB" id="A0A348HFZ8"/>
<dbReference type="Proteomes" id="UP000267342">
    <property type="component" value="Chromosome"/>
</dbReference>
<feature type="transmembrane region" description="Helical" evidence="5">
    <location>
        <begin position="41"/>
        <end position="57"/>
    </location>
</feature>
<gene>
    <name evidence="6" type="ORF">ZBT109_1804</name>
</gene>
<evidence type="ECO:0000256" key="3">
    <source>
        <dbReference type="ARBA" id="ARBA00022989"/>
    </source>
</evidence>
<evidence type="ECO:0000256" key="5">
    <source>
        <dbReference type="SAM" id="Phobius"/>
    </source>
</evidence>
<accession>A0A348HFZ8</accession>
<keyword evidence="3 5" id="KW-1133">Transmembrane helix</keyword>
<dbReference type="GO" id="GO:0034257">
    <property type="term" value="F:nicotinamide riboside transmembrane transporter activity"/>
    <property type="evidence" value="ECO:0007669"/>
    <property type="project" value="InterPro"/>
</dbReference>
<reference evidence="6 7" key="1">
    <citation type="submission" date="2018-09" db="EMBL/GenBank/DDBJ databases">
        <title>Zymobacter palmae IAM14233 (=T109) whole genome analysis.</title>
        <authorList>
            <person name="Yanase H."/>
        </authorList>
    </citation>
    <scope>NUCLEOTIDE SEQUENCE [LARGE SCALE GENOMIC DNA]</scope>
    <source>
        <strain evidence="6 7">IAM14233</strain>
    </source>
</reference>
<feature type="transmembrane region" description="Helical" evidence="5">
    <location>
        <begin position="15"/>
        <end position="35"/>
    </location>
</feature>
<dbReference type="Pfam" id="PF04973">
    <property type="entry name" value="NMN_transporter"/>
    <property type="match status" value="1"/>
</dbReference>
<feature type="transmembrane region" description="Helical" evidence="5">
    <location>
        <begin position="213"/>
        <end position="236"/>
    </location>
</feature>
<comment type="subcellular location">
    <subcellularLocation>
        <location evidence="1">Membrane</location>
        <topology evidence="1">Multi-pass membrane protein</topology>
    </subcellularLocation>
</comment>
<dbReference type="RefSeq" id="WP_027704979.1">
    <property type="nucleotide sequence ID" value="NZ_AP018933.1"/>
</dbReference>
<dbReference type="KEGG" id="zpl:ZBT109_1804"/>
<keyword evidence="7" id="KW-1185">Reference proteome</keyword>
<name>A0A348HFZ8_9GAMM</name>
<dbReference type="GO" id="GO:0016020">
    <property type="term" value="C:membrane"/>
    <property type="evidence" value="ECO:0007669"/>
    <property type="project" value="UniProtKB-SubCell"/>
</dbReference>
<dbReference type="EMBL" id="AP018933">
    <property type="protein sequence ID" value="BBG30550.1"/>
    <property type="molecule type" value="Genomic_DNA"/>
</dbReference>
<feature type="transmembrane region" description="Helical" evidence="5">
    <location>
        <begin position="172"/>
        <end position="192"/>
    </location>
</feature>
<feature type="transmembrane region" description="Helical" evidence="5">
    <location>
        <begin position="123"/>
        <end position="143"/>
    </location>
</feature>
<dbReference type="STRING" id="1123510.GCA_000620025_01691"/>
<dbReference type="OrthoDB" id="5195560at2"/>